<evidence type="ECO:0000256" key="2">
    <source>
        <dbReference type="SAM" id="Phobius"/>
    </source>
</evidence>
<feature type="region of interest" description="Disordered" evidence="1">
    <location>
        <begin position="58"/>
        <end position="80"/>
    </location>
</feature>
<evidence type="ECO:0000259" key="3">
    <source>
        <dbReference type="Pfam" id="PF01464"/>
    </source>
</evidence>
<evidence type="ECO:0000256" key="1">
    <source>
        <dbReference type="SAM" id="MobiDB-lite"/>
    </source>
</evidence>
<comment type="caution">
    <text evidence="4">The sequence shown here is derived from an EMBL/GenBank/DDBJ whole genome shotgun (WGS) entry which is preliminary data.</text>
</comment>
<feature type="region of interest" description="Disordered" evidence="1">
    <location>
        <begin position="1"/>
        <end position="20"/>
    </location>
</feature>
<name>A0A5A5TGP1_9CHLR</name>
<feature type="transmembrane region" description="Helical" evidence="2">
    <location>
        <begin position="167"/>
        <end position="186"/>
    </location>
</feature>
<dbReference type="AlphaFoldDB" id="A0A5A5TGP1"/>
<dbReference type="OrthoDB" id="9815002at2"/>
<protein>
    <recommendedName>
        <fullName evidence="3">Transglycosylase SLT domain-containing protein</fullName>
    </recommendedName>
</protein>
<dbReference type="Pfam" id="PF01464">
    <property type="entry name" value="SLT"/>
    <property type="match status" value="1"/>
</dbReference>
<keyword evidence="5" id="KW-1185">Reference proteome</keyword>
<evidence type="ECO:0000313" key="5">
    <source>
        <dbReference type="Proteomes" id="UP000322530"/>
    </source>
</evidence>
<dbReference type="Proteomes" id="UP000322530">
    <property type="component" value="Unassembled WGS sequence"/>
</dbReference>
<dbReference type="InterPro" id="IPR023346">
    <property type="entry name" value="Lysozyme-like_dom_sf"/>
</dbReference>
<accession>A0A5A5TGP1</accession>
<dbReference type="SUPFAM" id="SSF53955">
    <property type="entry name" value="Lysozyme-like"/>
    <property type="match status" value="1"/>
</dbReference>
<feature type="compositionally biased region" description="Polar residues" evidence="1">
    <location>
        <begin position="58"/>
        <end position="79"/>
    </location>
</feature>
<reference evidence="4 5" key="1">
    <citation type="submission" date="2019-01" db="EMBL/GenBank/DDBJ databases">
        <title>Draft genome sequence of Dictyobacter sp. Uno17.</title>
        <authorList>
            <person name="Wang C.M."/>
            <person name="Zheng Y."/>
            <person name="Sakai Y."/>
            <person name="Abe K."/>
            <person name="Yokota A."/>
            <person name="Yabe S."/>
        </authorList>
    </citation>
    <scope>NUCLEOTIDE SEQUENCE [LARGE SCALE GENOMIC DNA]</scope>
    <source>
        <strain evidence="4 5">Uno17</strain>
    </source>
</reference>
<dbReference type="EMBL" id="BIXY01000072">
    <property type="protein sequence ID" value="GCF10492.1"/>
    <property type="molecule type" value="Genomic_DNA"/>
</dbReference>
<keyword evidence="2" id="KW-1133">Transmembrane helix</keyword>
<dbReference type="Gene3D" id="1.10.530.10">
    <property type="match status" value="1"/>
</dbReference>
<dbReference type="CDD" id="cd00254">
    <property type="entry name" value="LT-like"/>
    <property type="match status" value="1"/>
</dbReference>
<keyword evidence="2" id="KW-0812">Transmembrane</keyword>
<dbReference type="RefSeq" id="WP_149403372.1">
    <property type="nucleotide sequence ID" value="NZ_BIXY01000072.1"/>
</dbReference>
<gene>
    <name evidence="4" type="ORF">KDI_40560</name>
</gene>
<dbReference type="PANTHER" id="PTHR37423">
    <property type="entry name" value="SOLUBLE LYTIC MUREIN TRANSGLYCOSYLASE-RELATED"/>
    <property type="match status" value="1"/>
</dbReference>
<sequence length="361" mass="38740">MSQFRPLRAVNNHSTGDRRASTPVVISATATHVTHTVQEEPETAPLPVASRMTRGISETSGNSLHANASATPWPSTVSQPGMMPAHQRYLPAPVSSAGTQTWISHQRSLSISLPLHNLSESAEPGRALVVRSERSQLVIAGTRKHVRDTDAIEFREKHLHAHVRHGLILLATMGVFLLMMFTLTPIDQQNESGLLGLFQVQKVPTNTLTVYPQYAGSGSTGSVAGINDPTPGTRDYYVGLARTDALKYGISPDLYVRQIQQESHFDPNAVSSVGAIGIAQFMPATAAGMNFDPSDPVAALDGGARFMSSLNNEFYGDYSKALAAYNAGPGAVQNAVNNCGSAWLSCVDPQAQAYVYIIEGW</sequence>
<evidence type="ECO:0000313" key="4">
    <source>
        <dbReference type="EMBL" id="GCF10492.1"/>
    </source>
</evidence>
<proteinExistence type="predicted"/>
<keyword evidence="2" id="KW-0472">Membrane</keyword>
<organism evidence="4 5">
    <name type="scientific">Dictyobacter arantiisoli</name>
    <dbReference type="NCBI Taxonomy" id="2014874"/>
    <lineage>
        <taxon>Bacteria</taxon>
        <taxon>Bacillati</taxon>
        <taxon>Chloroflexota</taxon>
        <taxon>Ktedonobacteria</taxon>
        <taxon>Ktedonobacterales</taxon>
        <taxon>Dictyobacteraceae</taxon>
        <taxon>Dictyobacter</taxon>
    </lineage>
</organism>
<dbReference type="PANTHER" id="PTHR37423:SF2">
    <property type="entry name" value="MEMBRANE-BOUND LYTIC MUREIN TRANSGLYCOSYLASE C"/>
    <property type="match status" value="1"/>
</dbReference>
<dbReference type="InterPro" id="IPR008258">
    <property type="entry name" value="Transglycosylase_SLT_dom_1"/>
</dbReference>
<feature type="domain" description="Transglycosylase SLT" evidence="3">
    <location>
        <begin position="242"/>
        <end position="338"/>
    </location>
</feature>